<organism evidence="1">
    <name type="scientific">gut metagenome</name>
    <dbReference type="NCBI Taxonomy" id="749906"/>
    <lineage>
        <taxon>unclassified sequences</taxon>
        <taxon>metagenomes</taxon>
        <taxon>organismal metagenomes</taxon>
    </lineage>
</organism>
<dbReference type="EMBL" id="AMCI01009371">
    <property type="protein sequence ID" value="EJW89592.1"/>
    <property type="molecule type" value="Genomic_DNA"/>
</dbReference>
<protein>
    <submittedName>
        <fullName evidence="1">Uncharacterized protein</fullName>
    </submittedName>
</protein>
<accession>J9FJ03</accession>
<sequence length="60" mass="7157">MHKRRRSSYYTTASPLFCDRTNQRRKLYTSFDNFYPSQTPFVPSNLCRIVSTLKFSIEIS</sequence>
<dbReference type="AlphaFoldDB" id="J9FJ03"/>
<name>J9FJ03_9ZZZZ</name>
<comment type="caution">
    <text evidence="1">The sequence shown here is derived from an EMBL/GenBank/DDBJ whole genome shotgun (WGS) entry which is preliminary data.</text>
</comment>
<reference evidence="1" key="1">
    <citation type="journal article" date="2012" name="PLoS ONE">
        <title>Gene sets for utilization of primary and secondary nutrition supplies in the distal gut of endangered iberian lynx.</title>
        <authorList>
            <person name="Alcaide M."/>
            <person name="Messina E."/>
            <person name="Richter M."/>
            <person name="Bargiela R."/>
            <person name="Peplies J."/>
            <person name="Huws S.A."/>
            <person name="Newbold C.J."/>
            <person name="Golyshin P.N."/>
            <person name="Simon M.A."/>
            <person name="Lopez G."/>
            <person name="Yakimov M.M."/>
            <person name="Ferrer M."/>
        </authorList>
    </citation>
    <scope>NUCLEOTIDE SEQUENCE</scope>
</reference>
<proteinExistence type="predicted"/>
<evidence type="ECO:0000313" key="1">
    <source>
        <dbReference type="EMBL" id="EJW89592.1"/>
    </source>
</evidence>
<gene>
    <name evidence="1" type="ORF">EVA_22302</name>
</gene>